<accession>A0A3A3A0Y5</accession>
<proteinExistence type="inferred from homology"/>
<dbReference type="STRING" id="2070753.A0A3A3A0Y5"/>
<evidence type="ECO:0000313" key="3">
    <source>
        <dbReference type="Proteomes" id="UP000266188"/>
    </source>
</evidence>
<dbReference type="GO" id="GO:0016491">
    <property type="term" value="F:oxidoreductase activity"/>
    <property type="evidence" value="ECO:0007669"/>
    <property type="project" value="InterPro"/>
</dbReference>
<dbReference type="InterPro" id="IPR044053">
    <property type="entry name" value="AsaB-like"/>
</dbReference>
<evidence type="ECO:0000256" key="1">
    <source>
        <dbReference type="ARBA" id="ARBA00023604"/>
    </source>
</evidence>
<dbReference type="AlphaFoldDB" id="A0A3A3A0Y5"/>
<dbReference type="NCBIfam" id="NF041278">
    <property type="entry name" value="CmcJ_NvfI_EfuI"/>
    <property type="match status" value="1"/>
</dbReference>
<dbReference type="OrthoDB" id="412788at2759"/>
<organism evidence="2 3">
    <name type="scientific">Aspergillus sclerotialis</name>
    <dbReference type="NCBI Taxonomy" id="2070753"/>
    <lineage>
        <taxon>Eukaryota</taxon>
        <taxon>Fungi</taxon>
        <taxon>Dikarya</taxon>
        <taxon>Ascomycota</taxon>
        <taxon>Pezizomycotina</taxon>
        <taxon>Eurotiomycetes</taxon>
        <taxon>Eurotiomycetidae</taxon>
        <taxon>Eurotiales</taxon>
        <taxon>Aspergillaceae</taxon>
        <taxon>Aspergillus</taxon>
        <taxon>Aspergillus subgen. Polypaecilum</taxon>
    </lineage>
</organism>
<gene>
    <name evidence="2" type="ORF">PHISCL_02353</name>
</gene>
<dbReference type="Proteomes" id="UP000266188">
    <property type="component" value="Unassembled WGS sequence"/>
</dbReference>
<protein>
    <recommendedName>
        <fullName evidence="4">Methyltransferase</fullName>
    </recommendedName>
</protein>
<sequence>MTTGVFSYMDPVAATSPVKPWNKVDVLKMSFKPEEHQRFVVNMRDIPESSIGTDISGFEFFNSPASEKDFTDDAVIREKYYPEVEALLREKLPGVKEVVIFDYTVRRREKTSPRQPVQLLHVDQTPWAAEARVRRHIRDPAKAEKLLKGRYQIINVWRPIGYPASEFPLAVIDWRSVKPEDLVKVDLMYPKRERGPDDVDDAGKEVLADPKTLDSIEGYEPRGELYVIAPNSGHKFFYVKDMTPEEAMFIKCFDSRSQGQPGGIEGVSGLAPHTAFVDPNSPTDAKPRQSIEVRCLVFYE</sequence>
<name>A0A3A3A0Y5_9EURO</name>
<comment type="similarity">
    <text evidence="1">Belongs to the asaB hydroxylase/desaturase family.</text>
</comment>
<comment type="caution">
    <text evidence="2">The sequence shown here is derived from an EMBL/GenBank/DDBJ whole genome shotgun (WGS) entry which is preliminary data.</text>
</comment>
<evidence type="ECO:0000313" key="2">
    <source>
        <dbReference type="EMBL" id="RJE25324.1"/>
    </source>
</evidence>
<reference evidence="3" key="1">
    <citation type="submission" date="2017-02" db="EMBL/GenBank/DDBJ databases">
        <authorList>
            <person name="Tafer H."/>
            <person name="Lopandic K."/>
        </authorList>
    </citation>
    <scope>NUCLEOTIDE SEQUENCE [LARGE SCALE GENOMIC DNA]</scope>
    <source>
        <strain evidence="3">CBS 366.77</strain>
    </source>
</reference>
<evidence type="ECO:0008006" key="4">
    <source>
        <dbReference type="Google" id="ProtNLM"/>
    </source>
</evidence>
<dbReference type="PANTHER" id="PTHR34598:SF4">
    <property type="entry name" value="7ALPHA-CEPHEM-METHOXYLASE P8 CHAIN RELATED PROTEIN"/>
    <property type="match status" value="1"/>
</dbReference>
<keyword evidence="3" id="KW-1185">Reference proteome</keyword>
<dbReference type="EMBL" id="MVGC01000051">
    <property type="protein sequence ID" value="RJE25324.1"/>
    <property type="molecule type" value="Genomic_DNA"/>
</dbReference>
<dbReference type="PANTHER" id="PTHR34598">
    <property type="entry name" value="BLL6449 PROTEIN"/>
    <property type="match status" value="1"/>
</dbReference>